<name>A0A2B4SQF2_STYPI</name>
<dbReference type="AlphaFoldDB" id="A0A2B4SQF2"/>
<keyword evidence="14" id="KW-1185">Reference proteome</keyword>
<dbReference type="OrthoDB" id="5968285at2759"/>
<evidence type="ECO:0000256" key="7">
    <source>
        <dbReference type="ARBA" id="ARBA00023170"/>
    </source>
</evidence>
<keyword evidence="7 13" id="KW-0675">Receptor</keyword>
<evidence type="ECO:0000256" key="3">
    <source>
        <dbReference type="ARBA" id="ARBA00022692"/>
    </source>
</evidence>
<evidence type="ECO:0000313" key="14">
    <source>
        <dbReference type="Proteomes" id="UP000225706"/>
    </source>
</evidence>
<dbReference type="CDD" id="cd00637">
    <property type="entry name" value="7tm_classA_rhodopsin-like"/>
    <property type="match status" value="1"/>
</dbReference>
<comment type="subcellular location">
    <subcellularLocation>
        <location evidence="1">Cell membrane</location>
        <topology evidence="1">Multi-pass membrane protein</topology>
    </subcellularLocation>
</comment>
<keyword evidence="4 11" id="KW-1133">Transmembrane helix</keyword>
<proteinExistence type="predicted"/>
<evidence type="ECO:0000256" key="11">
    <source>
        <dbReference type="SAM" id="Phobius"/>
    </source>
</evidence>
<dbReference type="SUPFAM" id="SSF81321">
    <property type="entry name" value="Family A G protein-coupled receptor-like"/>
    <property type="match status" value="1"/>
</dbReference>
<reference evidence="14" key="1">
    <citation type="journal article" date="2017" name="bioRxiv">
        <title>Comparative analysis of the genomes of Stylophora pistillata and Acropora digitifera provides evidence for extensive differences between species of corals.</title>
        <authorList>
            <person name="Voolstra C.R."/>
            <person name="Li Y."/>
            <person name="Liew Y.J."/>
            <person name="Baumgarten S."/>
            <person name="Zoccola D."/>
            <person name="Flot J.-F."/>
            <person name="Tambutte S."/>
            <person name="Allemand D."/>
            <person name="Aranda M."/>
        </authorList>
    </citation>
    <scope>NUCLEOTIDE SEQUENCE [LARGE SCALE GENOMIC DNA]</scope>
</reference>
<dbReference type="Proteomes" id="UP000225706">
    <property type="component" value="Unassembled WGS sequence"/>
</dbReference>
<dbReference type="Pfam" id="PF00001">
    <property type="entry name" value="7tm_1"/>
    <property type="match status" value="1"/>
</dbReference>
<dbReference type="InterPro" id="IPR017452">
    <property type="entry name" value="GPCR_Rhodpsn_7TM"/>
</dbReference>
<keyword evidence="6 11" id="KW-0472">Membrane</keyword>
<evidence type="ECO:0000256" key="9">
    <source>
        <dbReference type="ARBA" id="ARBA00023224"/>
    </source>
</evidence>
<dbReference type="PROSITE" id="PS50262">
    <property type="entry name" value="G_PROTEIN_RECEP_F1_2"/>
    <property type="match status" value="1"/>
</dbReference>
<dbReference type="InterPro" id="IPR000276">
    <property type="entry name" value="GPCR_Rhodpsn"/>
</dbReference>
<evidence type="ECO:0000256" key="5">
    <source>
        <dbReference type="ARBA" id="ARBA00023040"/>
    </source>
</evidence>
<feature type="coiled-coil region" evidence="10">
    <location>
        <begin position="240"/>
        <end position="267"/>
    </location>
</feature>
<evidence type="ECO:0000313" key="13">
    <source>
        <dbReference type="EMBL" id="PFX32141.1"/>
    </source>
</evidence>
<dbReference type="PRINTS" id="PR00237">
    <property type="entry name" value="GPCRRHODOPSN"/>
</dbReference>
<gene>
    <name evidence="13" type="primary">Adora2b</name>
    <name evidence="13" type="ORF">AWC38_SpisGene2948</name>
</gene>
<comment type="caution">
    <text evidence="13">The sequence shown here is derived from an EMBL/GenBank/DDBJ whole genome shotgun (WGS) entry which is preliminary data.</text>
</comment>
<dbReference type="Gene3D" id="1.20.1070.10">
    <property type="entry name" value="Rhodopsin 7-helix transmembrane proteins"/>
    <property type="match status" value="1"/>
</dbReference>
<dbReference type="EMBL" id="LSMT01000026">
    <property type="protein sequence ID" value="PFX32141.1"/>
    <property type="molecule type" value="Genomic_DNA"/>
</dbReference>
<evidence type="ECO:0000256" key="6">
    <source>
        <dbReference type="ARBA" id="ARBA00023136"/>
    </source>
</evidence>
<evidence type="ECO:0000259" key="12">
    <source>
        <dbReference type="PROSITE" id="PS50262"/>
    </source>
</evidence>
<evidence type="ECO:0000256" key="2">
    <source>
        <dbReference type="ARBA" id="ARBA00022475"/>
    </source>
</evidence>
<dbReference type="STRING" id="50429.A0A2B4SQF2"/>
<keyword evidence="2" id="KW-1003">Cell membrane</keyword>
<feature type="transmembrane region" description="Helical" evidence="11">
    <location>
        <begin position="35"/>
        <end position="59"/>
    </location>
</feature>
<dbReference type="GO" id="GO:0004930">
    <property type="term" value="F:G protein-coupled receptor activity"/>
    <property type="evidence" value="ECO:0007669"/>
    <property type="project" value="UniProtKB-KW"/>
</dbReference>
<evidence type="ECO:0000256" key="1">
    <source>
        <dbReference type="ARBA" id="ARBA00004651"/>
    </source>
</evidence>
<keyword evidence="9" id="KW-0807">Transducer</keyword>
<protein>
    <submittedName>
        <fullName evidence="13">Adenosine receptor A2b</fullName>
    </submittedName>
</protein>
<evidence type="ECO:0000256" key="4">
    <source>
        <dbReference type="ARBA" id="ARBA00022989"/>
    </source>
</evidence>
<sequence length="342" mass="39072">MWTTNFDRGGTQAKTLQELFCFFPLVGVLQQEFNISLFTINILLSITAVLGNFLVLVALHKESSLHPPSKLLYRCLATTDLLVGLVAQPLNATYWMSVVQEHWSLCRNAFDAATITSFALCGVSLMTMMAISVDRLLALLLGLRYKQIVTLTRTYIIVATFWIVSSVAGLSHILDYRILICSDFSVGRKRLELNIRRLRQRRRDVKIKASIASLQAKQLAERVKRDNEVREQEFQEEMVQRELEWKLECRKRELDQLRRKREDEMAVISAQSQAEVARLEHEILGQEFNEGKACNDEIFKVSKSSPSLKHYVVPSPKATSEVERKDSPCTEVKPGITKGYVF</sequence>
<evidence type="ECO:0000256" key="10">
    <source>
        <dbReference type="SAM" id="Coils"/>
    </source>
</evidence>
<feature type="transmembrane region" description="Helical" evidence="11">
    <location>
        <begin position="110"/>
        <end position="133"/>
    </location>
</feature>
<keyword evidence="10" id="KW-0175">Coiled coil</keyword>
<feature type="transmembrane region" description="Helical" evidence="11">
    <location>
        <begin position="154"/>
        <end position="174"/>
    </location>
</feature>
<keyword evidence="8" id="KW-0325">Glycoprotein</keyword>
<accession>A0A2B4SQF2</accession>
<keyword evidence="3 11" id="KW-0812">Transmembrane</keyword>
<dbReference type="PANTHER" id="PTHR24246:SF27">
    <property type="entry name" value="ADENOSINE RECEPTOR, ISOFORM A"/>
    <property type="match status" value="1"/>
</dbReference>
<dbReference type="GO" id="GO:0005886">
    <property type="term" value="C:plasma membrane"/>
    <property type="evidence" value="ECO:0007669"/>
    <property type="project" value="UniProtKB-SubCell"/>
</dbReference>
<dbReference type="PANTHER" id="PTHR24246">
    <property type="entry name" value="OLFACTORY RECEPTOR AND ADENOSINE RECEPTOR"/>
    <property type="match status" value="1"/>
</dbReference>
<organism evidence="13 14">
    <name type="scientific">Stylophora pistillata</name>
    <name type="common">Smooth cauliflower coral</name>
    <dbReference type="NCBI Taxonomy" id="50429"/>
    <lineage>
        <taxon>Eukaryota</taxon>
        <taxon>Metazoa</taxon>
        <taxon>Cnidaria</taxon>
        <taxon>Anthozoa</taxon>
        <taxon>Hexacorallia</taxon>
        <taxon>Scleractinia</taxon>
        <taxon>Astrocoeniina</taxon>
        <taxon>Pocilloporidae</taxon>
        <taxon>Stylophora</taxon>
    </lineage>
</organism>
<keyword evidence="5" id="KW-0297">G-protein coupled receptor</keyword>
<evidence type="ECO:0000256" key="8">
    <source>
        <dbReference type="ARBA" id="ARBA00023180"/>
    </source>
</evidence>
<feature type="domain" description="G-protein coupled receptors family 1 profile" evidence="12">
    <location>
        <begin position="51"/>
        <end position="174"/>
    </location>
</feature>